<reference evidence="1 2" key="1">
    <citation type="journal article" date="2012" name="J. Bacteriol.">
        <title>Genome sequence of the pathogenic Herbaspirillum seropedicae strain Os34, isolated from rice roots.</title>
        <authorList>
            <person name="Ye W."/>
            <person name="Ye S."/>
            <person name="Liu J."/>
            <person name="Chang S."/>
            <person name="Chen M."/>
            <person name="Zhu B."/>
            <person name="Guo L."/>
            <person name="An Q."/>
        </authorList>
    </citation>
    <scope>NUCLEOTIDE SEQUENCE [LARGE SCALE GENOMIC DNA]</scope>
    <source>
        <strain evidence="1 2">Os34</strain>
    </source>
</reference>
<dbReference type="AlphaFoldDB" id="A0A6M3ZS18"/>
<dbReference type="EMBL" id="CP008956">
    <property type="protein sequence ID" value="QJQ01444.1"/>
    <property type="molecule type" value="Genomic_DNA"/>
</dbReference>
<name>A0A6M3ZS18_9BURK</name>
<evidence type="ECO:0000313" key="2">
    <source>
        <dbReference type="Proteomes" id="UP000501648"/>
    </source>
</evidence>
<evidence type="ECO:0000313" key="1">
    <source>
        <dbReference type="EMBL" id="QJQ01444.1"/>
    </source>
</evidence>
<dbReference type="Proteomes" id="UP000501648">
    <property type="component" value="Chromosome"/>
</dbReference>
<protein>
    <recommendedName>
        <fullName evidence="3">Nitrate ABC transporter substrate-binding protein</fullName>
    </recommendedName>
</protein>
<gene>
    <name evidence="1" type="ORF">C798_14725</name>
</gene>
<dbReference type="Gene3D" id="3.40.190.10">
    <property type="entry name" value="Periplasmic binding protein-like II"/>
    <property type="match status" value="2"/>
</dbReference>
<dbReference type="SUPFAM" id="SSF53850">
    <property type="entry name" value="Periplasmic binding protein-like II"/>
    <property type="match status" value="1"/>
</dbReference>
<sequence>MRDWDYLTPLLLGDLASPDFDLLLKRVDRLPGLHPLPELCDACELSFSQYVRALDQGHCDMIGIPNFVMRGFRHRCVVTTRDSSLMALDELPGHRVALAGWPNSGHTWTRTALLHQGVQLEDITWLECSDGPSPLEVLQQGEADAAFLPFMPAGFFTPQAPLRPVQRNCLEQERHYLASVGYVPGIHILAVRQSLARRHPWLPQALSDLIDTARQLWRSKRQRYLDTSPWINEQWQLCGADLPPHWDASGVDQNFRMISDFAASLFRQGLTSRALHAHEIFPEHSRS</sequence>
<proteinExistence type="predicted"/>
<accession>A0A6M3ZS18</accession>
<organism evidence="1 2">
    <name type="scientific">Herbaspirillum rubrisubalbicans Os34</name>
    <dbReference type="NCBI Taxonomy" id="1235827"/>
    <lineage>
        <taxon>Bacteria</taxon>
        <taxon>Pseudomonadati</taxon>
        <taxon>Pseudomonadota</taxon>
        <taxon>Betaproteobacteria</taxon>
        <taxon>Burkholderiales</taxon>
        <taxon>Oxalobacteraceae</taxon>
        <taxon>Herbaspirillum</taxon>
    </lineage>
</organism>
<evidence type="ECO:0008006" key="3">
    <source>
        <dbReference type="Google" id="ProtNLM"/>
    </source>
</evidence>